<accession>A0A3E2WQB9</accession>
<sequence>MGKICYIMGKSSSGKDTIFKKLKEILPQFRTIILYTTRPIRAGETNGVEYYFTDEAKLKILEKQGAVIEMRAYHTKCGVWKYFTADDGQIDLEKYHYIVIGTLQSYEEMRRYFGEDRLVPVYIEVEDGERLSRALMRERQQSEPKYSEMCRRFLADQEDFSEENLENAGIMKRFQNNNMEECIQEIQMYLEREMEEG</sequence>
<evidence type="ECO:0000313" key="3">
    <source>
        <dbReference type="Proteomes" id="UP000261111"/>
    </source>
</evidence>
<gene>
    <name evidence="2" type="ORF">DWX41_15265</name>
</gene>
<dbReference type="GeneID" id="93331978"/>
<evidence type="ECO:0000259" key="1">
    <source>
        <dbReference type="PROSITE" id="PS50052"/>
    </source>
</evidence>
<dbReference type="RefSeq" id="WP_025653900.1">
    <property type="nucleotide sequence ID" value="NZ_QVIA01000017.1"/>
</dbReference>
<dbReference type="Pfam" id="PF00625">
    <property type="entry name" value="Guanylate_kin"/>
    <property type="match status" value="1"/>
</dbReference>
<dbReference type="AlphaFoldDB" id="A0A3E2WQB9"/>
<dbReference type="SMART" id="SM00072">
    <property type="entry name" value="GuKc"/>
    <property type="match status" value="1"/>
</dbReference>
<dbReference type="Proteomes" id="UP000261111">
    <property type="component" value="Unassembled WGS sequence"/>
</dbReference>
<keyword evidence="2" id="KW-0808">Transferase</keyword>
<feature type="domain" description="Guanylate kinase-like" evidence="1">
    <location>
        <begin position="2"/>
        <end position="191"/>
    </location>
</feature>
<dbReference type="InterPro" id="IPR008144">
    <property type="entry name" value="Guanylate_kin-like_dom"/>
</dbReference>
<dbReference type="EMBL" id="QVIA01000017">
    <property type="protein sequence ID" value="RGC29410.1"/>
    <property type="molecule type" value="Genomic_DNA"/>
</dbReference>
<dbReference type="InterPro" id="IPR008145">
    <property type="entry name" value="GK/Ca_channel_bsu"/>
</dbReference>
<dbReference type="SUPFAM" id="SSF52540">
    <property type="entry name" value="P-loop containing nucleoside triphosphate hydrolases"/>
    <property type="match status" value="1"/>
</dbReference>
<dbReference type="InterPro" id="IPR020590">
    <property type="entry name" value="Guanylate_kinase_CS"/>
</dbReference>
<proteinExistence type="predicted"/>
<keyword evidence="2" id="KW-0418">Kinase</keyword>
<dbReference type="InterPro" id="IPR027417">
    <property type="entry name" value="P-loop_NTPase"/>
</dbReference>
<dbReference type="PROSITE" id="PS50052">
    <property type="entry name" value="GUANYLATE_KINASE_2"/>
    <property type="match status" value="1"/>
</dbReference>
<evidence type="ECO:0000313" key="2">
    <source>
        <dbReference type="EMBL" id="RGC29410.1"/>
    </source>
</evidence>
<dbReference type="Gene3D" id="3.40.50.300">
    <property type="entry name" value="P-loop containing nucleotide triphosphate hydrolases"/>
    <property type="match status" value="1"/>
</dbReference>
<reference evidence="2 3" key="1">
    <citation type="submission" date="2018-08" db="EMBL/GenBank/DDBJ databases">
        <title>A genome reference for cultivated species of the human gut microbiota.</title>
        <authorList>
            <person name="Zou Y."/>
            <person name="Xue W."/>
            <person name="Luo G."/>
        </authorList>
    </citation>
    <scope>NUCLEOTIDE SEQUENCE [LARGE SCALE GENOMIC DNA]</scope>
    <source>
        <strain evidence="2 3">AF19-21</strain>
    </source>
</reference>
<name>A0A3E2WQB9_9FIRM</name>
<protein>
    <submittedName>
        <fullName evidence="2">Guanylate kinase</fullName>
    </submittedName>
</protein>
<dbReference type="GO" id="GO:0016301">
    <property type="term" value="F:kinase activity"/>
    <property type="evidence" value="ECO:0007669"/>
    <property type="project" value="UniProtKB-KW"/>
</dbReference>
<dbReference type="PROSITE" id="PS00856">
    <property type="entry name" value="GUANYLATE_KINASE_1"/>
    <property type="match status" value="1"/>
</dbReference>
<comment type="caution">
    <text evidence="2">The sequence shown here is derived from an EMBL/GenBank/DDBJ whole genome shotgun (WGS) entry which is preliminary data.</text>
</comment>
<organism evidence="2 3">
    <name type="scientific">Hungatella hathewayi</name>
    <dbReference type="NCBI Taxonomy" id="154046"/>
    <lineage>
        <taxon>Bacteria</taxon>
        <taxon>Bacillati</taxon>
        <taxon>Bacillota</taxon>
        <taxon>Clostridia</taxon>
        <taxon>Lachnospirales</taxon>
        <taxon>Lachnospiraceae</taxon>
        <taxon>Hungatella</taxon>
    </lineage>
</organism>